<evidence type="ECO:0008006" key="4">
    <source>
        <dbReference type="Google" id="ProtNLM"/>
    </source>
</evidence>
<dbReference type="PANTHER" id="PTHR46662:SF105">
    <property type="entry name" value="PROTEIN KINASE DOMAIN-CONTAINING PROTEIN"/>
    <property type="match status" value="1"/>
</dbReference>
<proteinExistence type="predicted"/>
<dbReference type="Pfam" id="PF13516">
    <property type="entry name" value="LRR_6"/>
    <property type="match status" value="2"/>
</dbReference>
<reference evidence="2 3" key="1">
    <citation type="journal article" date="2023" name="Hortic Res">
        <title>The complete reference genome for grapevine (Vitis vinifera L.) genetics and breeding.</title>
        <authorList>
            <person name="Shi X."/>
            <person name="Cao S."/>
            <person name="Wang X."/>
            <person name="Huang S."/>
            <person name="Wang Y."/>
            <person name="Liu Z."/>
            <person name="Liu W."/>
            <person name="Leng X."/>
            <person name="Peng Y."/>
            <person name="Wang N."/>
            <person name="Wang Y."/>
            <person name="Ma Z."/>
            <person name="Xu X."/>
            <person name="Zhang F."/>
            <person name="Xue H."/>
            <person name="Zhong H."/>
            <person name="Wang Y."/>
            <person name="Zhang K."/>
            <person name="Velt A."/>
            <person name="Avia K."/>
            <person name="Holtgrawe D."/>
            <person name="Grimplet J."/>
            <person name="Matus J.T."/>
            <person name="Ware D."/>
            <person name="Wu X."/>
            <person name="Wang H."/>
            <person name="Liu C."/>
            <person name="Fang Y."/>
            <person name="Rustenholz C."/>
            <person name="Cheng Z."/>
            <person name="Xiao H."/>
            <person name="Zhou Y."/>
        </authorList>
    </citation>
    <scope>NUCLEOTIDE SEQUENCE [LARGE SCALE GENOMIC DNA]</scope>
    <source>
        <strain evidence="3">cv. Pinot noir / PN40024</strain>
        <tissue evidence="2">Leaf</tissue>
    </source>
</reference>
<protein>
    <recommendedName>
        <fullName evidence="4">Non-specific serine/threonine protein kinase</fullName>
    </recommendedName>
</protein>
<dbReference type="Pfam" id="PF13855">
    <property type="entry name" value="LRR_8"/>
    <property type="match status" value="1"/>
</dbReference>
<evidence type="ECO:0000256" key="1">
    <source>
        <dbReference type="SAM" id="SignalP"/>
    </source>
</evidence>
<evidence type="ECO:0000313" key="2">
    <source>
        <dbReference type="EMBL" id="WKA11063.1"/>
    </source>
</evidence>
<name>A0ABY9DTL6_VITVI</name>
<accession>A0ABY9DTL6</accession>
<dbReference type="Gene3D" id="3.80.10.10">
    <property type="entry name" value="Ribonuclease Inhibitor"/>
    <property type="match status" value="3"/>
</dbReference>
<evidence type="ECO:0000313" key="3">
    <source>
        <dbReference type="Proteomes" id="UP001227230"/>
    </source>
</evidence>
<dbReference type="SUPFAM" id="SSF52058">
    <property type="entry name" value="L domain-like"/>
    <property type="match status" value="1"/>
</dbReference>
<organism evidence="2 3">
    <name type="scientific">Vitis vinifera</name>
    <name type="common">Grape</name>
    <dbReference type="NCBI Taxonomy" id="29760"/>
    <lineage>
        <taxon>Eukaryota</taxon>
        <taxon>Viridiplantae</taxon>
        <taxon>Streptophyta</taxon>
        <taxon>Embryophyta</taxon>
        <taxon>Tracheophyta</taxon>
        <taxon>Spermatophyta</taxon>
        <taxon>Magnoliopsida</taxon>
        <taxon>eudicotyledons</taxon>
        <taxon>Gunneridae</taxon>
        <taxon>Pentapetalae</taxon>
        <taxon>rosids</taxon>
        <taxon>Vitales</taxon>
        <taxon>Vitaceae</taxon>
        <taxon>Viteae</taxon>
        <taxon>Vitis</taxon>
    </lineage>
</organism>
<gene>
    <name evidence="2" type="ORF">VitviT2T_028598</name>
</gene>
<dbReference type="InterPro" id="IPR032675">
    <property type="entry name" value="LRR_dom_sf"/>
</dbReference>
<dbReference type="InterPro" id="IPR001611">
    <property type="entry name" value="Leu-rich_rpt"/>
</dbReference>
<dbReference type="PANTHER" id="PTHR46662">
    <property type="entry name" value="DI-GLUCOSE BINDING PROTEIN WITH LEUCINE-RICH REPEAT DOMAIN-CONTAINING PROTEIN"/>
    <property type="match status" value="1"/>
</dbReference>
<dbReference type="Pfam" id="PF00560">
    <property type="entry name" value="LRR_1"/>
    <property type="match status" value="3"/>
</dbReference>
<keyword evidence="1" id="KW-0732">Signal</keyword>
<feature type="chain" id="PRO_5046841590" description="Non-specific serine/threonine protein kinase" evidence="1">
    <location>
        <begin position="26"/>
        <end position="283"/>
    </location>
</feature>
<dbReference type="EMBL" id="CP126665">
    <property type="protein sequence ID" value="WKA11063.1"/>
    <property type="molecule type" value="Genomic_DNA"/>
</dbReference>
<dbReference type="Proteomes" id="UP001227230">
    <property type="component" value="Chromosome 18"/>
</dbReference>
<feature type="signal peptide" evidence="1">
    <location>
        <begin position="1"/>
        <end position="25"/>
    </location>
</feature>
<sequence length="283" mass="32166">MGVILVVKFQMFLTTLEILFHYGLSNNLCGKLPPSIGNLTNLRELNFSNNFNLFNGTIPSWLYTLPWLMQLDLSHNKLTDHIGEFQFDSLEVIDLSMNELHGSIPSSIFKLVNLRYLYLSSNNLSGVLERSNFGKLRNLTRVDLSNNMLSLTMSDNSKSMLPYIESLDLSSNKISGIWTWNMRKDTLHYLNLSYNSISGLKMFPWENLYILDLHSNLLQGPLPTPSNSTFFFSVSHNKLSGEISSLICKESSMGILYLSNNNLSDMLPHCLGDFSKDLFVLNL</sequence>
<dbReference type="PRINTS" id="PR00019">
    <property type="entry name" value="LEURICHRPT"/>
</dbReference>
<keyword evidence="3" id="KW-1185">Reference proteome</keyword>